<dbReference type="Pfam" id="PF16653">
    <property type="entry name" value="Sacchrp_dh_C"/>
    <property type="match status" value="1"/>
</dbReference>
<evidence type="ECO:0000259" key="1">
    <source>
        <dbReference type="Pfam" id="PF03435"/>
    </source>
</evidence>
<feature type="domain" description="Saccharopine dehydrogenase-like C-terminal" evidence="2">
    <location>
        <begin position="152"/>
        <end position="435"/>
    </location>
</feature>
<dbReference type="Proteomes" id="UP000178636">
    <property type="component" value="Unassembled WGS sequence"/>
</dbReference>
<evidence type="ECO:0000259" key="2">
    <source>
        <dbReference type="Pfam" id="PF16653"/>
    </source>
</evidence>
<organism evidence="3 4">
    <name type="scientific">Candidatus Lloydbacteria bacterium RIFCSPHIGHO2_02_FULL_54_17</name>
    <dbReference type="NCBI Taxonomy" id="1798664"/>
    <lineage>
        <taxon>Bacteria</taxon>
        <taxon>Candidatus Lloydiibacteriota</taxon>
    </lineage>
</organism>
<protein>
    <submittedName>
        <fullName evidence="3">Homospermidine synthase</fullName>
    </submittedName>
</protein>
<dbReference type="AlphaFoldDB" id="A0A1G2DAW7"/>
<dbReference type="EMBL" id="MHLO01000046">
    <property type="protein sequence ID" value="OGZ10775.1"/>
    <property type="molecule type" value="Genomic_DNA"/>
</dbReference>
<dbReference type="Gene3D" id="3.30.360.30">
    <property type="entry name" value="homospermidine synthase like"/>
    <property type="match status" value="1"/>
</dbReference>
<name>A0A1G2DAW7_9BACT</name>
<dbReference type="InterPro" id="IPR023181">
    <property type="entry name" value="Homospermid_syn-like_C"/>
</dbReference>
<feature type="domain" description="Saccharopine dehydrogenase NADP binding" evidence="1">
    <location>
        <begin position="10"/>
        <end position="143"/>
    </location>
</feature>
<dbReference type="InterPro" id="IPR032095">
    <property type="entry name" value="Sacchrp_dh-like_C"/>
</dbReference>
<proteinExistence type="predicted"/>
<evidence type="ECO:0000313" key="3">
    <source>
        <dbReference type="EMBL" id="OGZ10775.1"/>
    </source>
</evidence>
<dbReference type="Gene3D" id="3.40.50.720">
    <property type="entry name" value="NAD(P)-binding Rossmann-like Domain"/>
    <property type="match status" value="1"/>
</dbReference>
<dbReference type="InterPro" id="IPR005097">
    <property type="entry name" value="Sacchrp_dh_NADP-bd"/>
</dbReference>
<evidence type="ECO:0000313" key="4">
    <source>
        <dbReference type="Proteomes" id="UP000178636"/>
    </source>
</evidence>
<dbReference type="STRING" id="1798664.A3C93_05685"/>
<accession>A0A1G2DAW7</accession>
<sequence>MQKQPFTHNVTIVGFGSIGQGVLPLLFRHFDLDPSRVVIITADDRGKDVAEKYGVRFILRPLTPSNYVQALKPHVSRGDFLLNLSVDVSSVALIKYCQNEGALYLDTCIEPWSGEYTDPKRSVAERSNYALRESARALRSSEPRPTAIIAHGANPGIVSHFVKDALLQLAKDIGLGTTTPATQEEWAKLAMALDIKTIHIAERDTQVAEARKKMGEFVNTWSVDGFCSEGNQPSEMGWGTHEKKLPEGARKHRYGSQSAIYLLQPGFLTAVRSWTPISGPQHSWIITHNEAISIADYLTVRDGEKRVRYRPTVHYAYRPCDDAVLSLHELAGRNGTMQDEQRLINEEILPGGADQLGVLLMGHKKNAYWYGSHLTIDAARALVPHNSATSLQVTGSVIGGMVWAIANPDAGVVDADEIDHRVVMDIARPYMGKMMGVYTDWTPLDGRGVLFPEPLHHDDPWQFSNFRVS</sequence>
<comment type="caution">
    <text evidence="3">The sequence shown here is derived from an EMBL/GenBank/DDBJ whole genome shotgun (WGS) entry which is preliminary data.</text>
</comment>
<dbReference type="Pfam" id="PF03435">
    <property type="entry name" value="Sacchrp_dh_NADP"/>
    <property type="match status" value="1"/>
</dbReference>
<gene>
    <name evidence="3" type="ORF">A3C93_05685</name>
</gene>
<reference evidence="3 4" key="1">
    <citation type="journal article" date="2016" name="Nat. Commun.">
        <title>Thousands of microbial genomes shed light on interconnected biogeochemical processes in an aquifer system.</title>
        <authorList>
            <person name="Anantharaman K."/>
            <person name="Brown C.T."/>
            <person name="Hug L.A."/>
            <person name="Sharon I."/>
            <person name="Castelle C.J."/>
            <person name="Probst A.J."/>
            <person name="Thomas B.C."/>
            <person name="Singh A."/>
            <person name="Wilkins M.J."/>
            <person name="Karaoz U."/>
            <person name="Brodie E.L."/>
            <person name="Williams K.H."/>
            <person name="Hubbard S.S."/>
            <person name="Banfield J.F."/>
        </authorList>
    </citation>
    <scope>NUCLEOTIDE SEQUENCE [LARGE SCALE GENOMIC DNA]</scope>
</reference>